<dbReference type="AlphaFoldDB" id="A0A0D3ARW3"/>
<proteinExistence type="predicted"/>
<dbReference type="Gramene" id="Bo2g095900.1">
    <property type="protein sequence ID" value="Bo2g095900.1"/>
    <property type="gene ID" value="Bo2g095900"/>
</dbReference>
<protein>
    <recommendedName>
        <fullName evidence="1">DUF547 domain-containing protein</fullName>
    </recommendedName>
</protein>
<dbReference type="InterPro" id="IPR006869">
    <property type="entry name" value="DUF547"/>
</dbReference>
<dbReference type="Pfam" id="PF04784">
    <property type="entry name" value="DUF547"/>
    <property type="match status" value="1"/>
</dbReference>
<accession>A0A0D3ARW3</accession>
<reference evidence="2 3" key="1">
    <citation type="journal article" date="2014" name="Genome Biol.">
        <title>Transcriptome and methylome profiling reveals relics of genome dominance in the mesopolyploid Brassica oleracea.</title>
        <authorList>
            <person name="Parkin I.A."/>
            <person name="Koh C."/>
            <person name="Tang H."/>
            <person name="Robinson S.J."/>
            <person name="Kagale S."/>
            <person name="Clarke W.E."/>
            <person name="Town C.D."/>
            <person name="Nixon J."/>
            <person name="Krishnakumar V."/>
            <person name="Bidwell S.L."/>
            <person name="Denoeud F."/>
            <person name="Belcram H."/>
            <person name="Links M.G."/>
            <person name="Just J."/>
            <person name="Clarke C."/>
            <person name="Bender T."/>
            <person name="Huebert T."/>
            <person name="Mason A.S."/>
            <person name="Pires J.C."/>
            <person name="Barker G."/>
            <person name="Moore J."/>
            <person name="Walley P.G."/>
            <person name="Manoli S."/>
            <person name="Batley J."/>
            <person name="Edwards D."/>
            <person name="Nelson M.N."/>
            <person name="Wang X."/>
            <person name="Paterson A.H."/>
            <person name="King G."/>
            <person name="Bancroft I."/>
            <person name="Chalhoub B."/>
            <person name="Sharpe A.G."/>
        </authorList>
    </citation>
    <scope>NUCLEOTIDE SEQUENCE</scope>
    <source>
        <strain evidence="2 3">cv. TO1000</strain>
    </source>
</reference>
<keyword evidence="3" id="KW-1185">Reference proteome</keyword>
<dbReference type="HOGENOM" id="CLU_2389245_0_0_1"/>
<dbReference type="PANTHER" id="PTHR23054">
    <property type="entry name" value="TERNARY COMPLEX FACTOR MIP1, LEUCINE-ZIPPER-RELATED"/>
    <property type="match status" value="1"/>
</dbReference>
<evidence type="ECO:0000313" key="3">
    <source>
        <dbReference type="Proteomes" id="UP000032141"/>
    </source>
</evidence>
<feature type="domain" description="DUF547" evidence="1">
    <location>
        <begin position="4"/>
        <end position="73"/>
    </location>
</feature>
<dbReference type="Proteomes" id="UP000032141">
    <property type="component" value="Chromosome C2"/>
</dbReference>
<name>A0A0D3ARW3_BRAOL</name>
<organism evidence="2 3">
    <name type="scientific">Brassica oleracea var. oleracea</name>
    <dbReference type="NCBI Taxonomy" id="109376"/>
    <lineage>
        <taxon>Eukaryota</taxon>
        <taxon>Viridiplantae</taxon>
        <taxon>Streptophyta</taxon>
        <taxon>Embryophyta</taxon>
        <taxon>Tracheophyta</taxon>
        <taxon>Spermatophyta</taxon>
        <taxon>Magnoliopsida</taxon>
        <taxon>eudicotyledons</taxon>
        <taxon>Gunneridae</taxon>
        <taxon>Pentapetalae</taxon>
        <taxon>rosids</taxon>
        <taxon>malvids</taxon>
        <taxon>Brassicales</taxon>
        <taxon>Brassicaceae</taxon>
        <taxon>Brassiceae</taxon>
        <taxon>Brassica</taxon>
    </lineage>
</organism>
<sequence>MEYVILKMKPRTHKPQIALLLAIHKLKVSEEQRKASIDTHEPLLAFALSCGMYSSPAVRIYTAKGVKEELLDASNIRTQVMSESVFFFKCRVYF</sequence>
<dbReference type="eggNOG" id="ENOG502QUZ4">
    <property type="taxonomic scope" value="Eukaryota"/>
</dbReference>
<evidence type="ECO:0000259" key="1">
    <source>
        <dbReference type="Pfam" id="PF04784"/>
    </source>
</evidence>
<evidence type="ECO:0000313" key="2">
    <source>
        <dbReference type="EnsemblPlants" id="Bo2g095900.1"/>
    </source>
</evidence>
<dbReference type="EnsemblPlants" id="Bo2g095900.1">
    <property type="protein sequence ID" value="Bo2g095900.1"/>
    <property type="gene ID" value="Bo2g095900"/>
</dbReference>
<dbReference type="PANTHER" id="PTHR23054:SF53">
    <property type="entry name" value="OS06G0704100 PROTEIN"/>
    <property type="match status" value="1"/>
</dbReference>
<reference evidence="2" key="2">
    <citation type="submission" date="2015-03" db="UniProtKB">
        <authorList>
            <consortium name="EnsemblPlants"/>
        </authorList>
    </citation>
    <scope>IDENTIFICATION</scope>
</reference>